<comment type="caution">
    <text evidence="1">The sequence shown here is derived from an EMBL/GenBank/DDBJ whole genome shotgun (WGS) entry which is preliminary data.</text>
</comment>
<dbReference type="EMBL" id="JBGMDY010000009">
    <property type="protein sequence ID" value="KAL2322444.1"/>
    <property type="molecule type" value="Genomic_DNA"/>
</dbReference>
<keyword evidence="2" id="KW-1185">Reference proteome</keyword>
<dbReference type="AlphaFoldDB" id="A0ABD1LFY2"/>
<protein>
    <submittedName>
        <fullName evidence="1">Uncharacterized protein</fullName>
    </submittedName>
</protein>
<reference evidence="1 2" key="1">
    <citation type="submission" date="2024-08" db="EMBL/GenBank/DDBJ databases">
        <title>Insights into the chromosomal genome structure of Flemingia macrophylla.</title>
        <authorList>
            <person name="Ding Y."/>
            <person name="Zhao Y."/>
            <person name="Bi W."/>
            <person name="Wu M."/>
            <person name="Zhao G."/>
            <person name="Gong Y."/>
            <person name="Li W."/>
            <person name="Zhang P."/>
        </authorList>
    </citation>
    <scope>NUCLEOTIDE SEQUENCE [LARGE SCALE GENOMIC DNA]</scope>
    <source>
        <strain evidence="1">DYQJB</strain>
        <tissue evidence="1">Leaf</tissue>
    </source>
</reference>
<dbReference type="Gene3D" id="2.20.25.690">
    <property type="match status" value="1"/>
</dbReference>
<evidence type="ECO:0000313" key="1">
    <source>
        <dbReference type="EMBL" id="KAL2322444.1"/>
    </source>
</evidence>
<evidence type="ECO:0000313" key="2">
    <source>
        <dbReference type="Proteomes" id="UP001603857"/>
    </source>
</evidence>
<accession>A0ABD1LFY2</accession>
<name>A0ABD1LFY2_9FABA</name>
<dbReference type="Proteomes" id="UP001603857">
    <property type="component" value="Unassembled WGS sequence"/>
</dbReference>
<organism evidence="1 2">
    <name type="scientific">Flemingia macrophylla</name>
    <dbReference type="NCBI Taxonomy" id="520843"/>
    <lineage>
        <taxon>Eukaryota</taxon>
        <taxon>Viridiplantae</taxon>
        <taxon>Streptophyta</taxon>
        <taxon>Embryophyta</taxon>
        <taxon>Tracheophyta</taxon>
        <taxon>Spermatophyta</taxon>
        <taxon>Magnoliopsida</taxon>
        <taxon>eudicotyledons</taxon>
        <taxon>Gunneridae</taxon>
        <taxon>Pentapetalae</taxon>
        <taxon>rosids</taxon>
        <taxon>fabids</taxon>
        <taxon>Fabales</taxon>
        <taxon>Fabaceae</taxon>
        <taxon>Papilionoideae</taxon>
        <taxon>50 kb inversion clade</taxon>
        <taxon>NPAAA clade</taxon>
        <taxon>indigoferoid/millettioid clade</taxon>
        <taxon>Phaseoleae</taxon>
        <taxon>Flemingia</taxon>
    </lineage>
</organism>
<proteinExistence type="predicted"/>
<gene>
    <name evidence="1" type="ORF">Fmac_026823</name>
</gene>
<sequence>MELQVGSSQVHCQEGELQPYDREVMENALLQVVRQRERLYHVQDLVCHKCNQSYDDKGPAIDVIVWYDGEVWKVALDTQSLEDDLDRGKLANFEASQIGVEPSKLHHLVHQSTSMLGAIKKMSERGKESCKRGRTLQEIREGTRKNRGETQKERIRRCSSGDRLSAPANFRSLFLLLR</sequence>